<gene>
    <name evidence="1" type="ORF">NB231_06935</name>
</gene>
<organism evidence="1 2">
    <name type="scientific">Nitrococcus mobilis Nb-231</name>
    <dbReference type="NCBI Taxonomy" id="314278"/>
    <lineage>
        <taxon>Bacteria</taxon>
        <taxon>Pseudomonadati</taxon>
        <taxon>Pseudomonadota</taxon>
        <taxon>Gammaproteobacteria</taxon>
        <taxon>Chromatiales</taxon>
        <taxon>Ectothiorhodospiraceae</taxon>
        <taxon>Nitrococcus</taxon>
    </lineage>
</organism>
<reference evidence="1 2" key="1">
    <citation type="submission" date="2006-02" db="EMBL/GenBank/DDBJ databases">
        <authorList>
            <person name="Waterbury J."/>
            <person name="Ferriera S."/>
            <person name="Johnson J."/>
            <person name="Kravitz S."/>
            <person name="Halpern A."/>
            <person name="Remington K."/>
            <person name="Beeson K."/>
            <person name="Tran B."/>
            <person name="Rogers Y.-H."/>
            <person name="Friedman R."/>
            <person name="Venter J.C."/>
        </authorList>
    </citation>
    <scope>NUCLEOTIDE SEQUENCE [LARGE SCALE GENOMIC DNA]</scope>
    <source>
        <strain evidence="1 2">Nb-231</strain>
    </source>
</reference>
<dbReference type="Proteomes" id="UP000003374">
    <property type="component" value="Unassembled WGS sequence"/>
</dbReference>
<evidence type="ECO:0000313" key="1">
    <source>
        <dbReference type="EMBL" id="EAR20467.1"/>
    </source>
</evidence>
<keyword evidence="2" id="KW-1185">Reference proteome</keyword>
<dbReference type="STRING" id="314278.NB231_06935"/>
<sequence>MRLRAGNDPKDLISMSAKANQSTLIVVQGDGDILERGEF</sequence>
<dbReference type="EMBL" id="AAOF01000021">
    <property type="protein sequence ID" value="EAR20467.1"/>
    <property type="molecule type" value="Genomic_DNA"/>
</dbReference>
<name>A4BUV3_9GAMM</name>
<protein>
    <submittedName>
        <fullName evidence="1">Uncharacterized protein</fullName>
    </submittedName>
</protein>
<dbReference type="HOGENOM" id="CLU_3313465_0_0_6"/>
<accession>A4BUV3</accession>
<dbReference type="AlphaFoldDB" id="A4BUV3"/>
<evidence type="ECO:0000313" key="2">
    <source>
        <dbReference type="Proteomes" id="UP000003374"/>
    </source>
</evidence>
<proteinExistence type="predicted"/>
<comment type="caution">
    <text evidence="1">The sequence shown here is derived from an EMBL/GenBank/DDBJ whole genome shotgun (WGS) entry which is preliminary data.</text>
</comment>